<dbReference type="Gene3D" id="3.60.15.10">
    <property type="entry name" value="Ribonuclease Z/Hydroxyacylglutathione hydrolase-like"/>
    <property type="match status" value="1"/>
</dbReference>
<organism evidence="2 3">
    <name type="scientific">Candidatus Entotheonella gemina</name>
    <dbReference type="NCBI Taxonomy" id="1429439"/>
    <lineage>
        <taxon>Bacteria</taxon>
        <taxon>Pseudomonadati</taxon>
        <taxon>Nitrospinota/Tectimicrobiota group</taxon>
        <taxon>Candidatus Tectimicrobiota</taxon>
        <taxon>Candidatus Entotheonellia</taxon>
        <taxon>Candidatus Entotheonellales</taxon>
        <taxon>Candidatus Entotheonellaceae</taxon>
        <taxon>Candidatus Entotheonella</taxon>
    </lineage>
</organism>
<dbReference type="SMART" id="SM00849">
    <property type="entry name" value="Lactamase_B"/>
    <property type="match status" value="1"/>
</dbReference>
<comment type="caution">
    <text evidence="2">The sequence shown here is derived from an EMBL/GenBank/DDBJ whole genome shotgun (WGS) entry which is preliminary data.</text>
</comment>
<dbReference type="EMBL" id="AZHX01000030">
    <property type="protein sequence ID" value="ETX09209.1"/>
    <property type="molecule type" value="Genomic_DNA"/>
</dbReference>
<reference evidence="2 3" key="1">
    <citation type="journal article" date="2014" name="Nature">
        <title>An environmental bacterial taxon with a large and distinct metabolic repertoire.</title>
        <authorList>
            <person name="Wilson M.C."/>
            <person name="Mori T."/>
            <person name="Ruckert C."/>
            <person name="Uria A.R."/>
            <person name="Helf M.J."/>
            <person name="Takada K."/>
            <person name="Gernert C."/>
            <person name="Steffens U.A."/>
            <person name="Heycke N."/>
            <person name="Schmitt S."/>
            <person name="Rinke C."/>
            <person name="Helfrich E.J."/>
            <person name="Brachmann A.O."/>
            <person name="Gurgui C."/>
            <person name="Wakimoto T."/>
            <person name="Kracht M."/>
            <person name="Crusemann M."/>
            <person name="Hentschel U."/>
            <person name="Abe I."/>
            <person name="Matsunaga S."/>
            <person name="Kalinowski J."/>
            <person name="Takeyama H."/>
            <person name="Piel J."/>
        </authorList>
    </citation>
    <scope>NUCLEOTIDE SEQUENCE [LARGE SCALE GENOMIC DNA]</scope>
    <source>
        <strain evidence="3">TSY2</strain>
    </source>
</reference>
<accession>W4MFV4</accession>
<sequence length="310" mass="34041">MENQALLTFWGCRGSTPTPGPDTVVFGGNTSCVSLESGQDLLIFDAGTGIRVLGQRLMSSPNMDALRGSIFLSHTHWDHIHGLPFFTPAFNLGTPFTIYGERKGELSLAEVLSAQMQTPFFPVSMEAVQAHVQLREVLPDQPVPIGAGMTVTPFRLHHPDGAVGYRVRIGDTSVAYVTDHEHPVGRFAPDILAAVRGVDVLIHDSQYSRAELRQSKQGWGHSAWEDVIDLARAAQVKQLFLFHHDPARTDEELRQRELVAQNRFAPARMAREGLQVQLSPSVLAPQAAVPRPQARAAGYHLSEMWDTAAA</sequence>
<feature type="domain" description="Metallo-beta-lactamase" evidence="1">
    <location>
        <begin position="29"/>
        <end position="221"/>
    </location>
</feature>
<evidence type="ECO:0000313" key="2">
    <source>
        <dbReference type="EMBL" id="ETX09209.1"/>
    </source>
</evidence>
<protein>
    <recommendedName>
        <fullName evidence="1">Metallo-beta-lactamase domain-containing protein</fullName>
    </recommendedName>
</protein>
<dbReference type="PANTHER" id="PTHR42663">
    <property type="entry name" value="HYDROLASE C777.06C-RELATED-RELATED"/>
    <property type="match status" value="1"/>
</dbReference>
<evidence type="ECO:0000313" key="3">
    <source>
        <dbReference type="Proteomes" id="UP000019140"/>
    </source>
</evidence>
<keyword evidence="3" id="KW-1185">Reference proteome</keyword>
<dbReference type="InterPro" id="IPR036866">
    <property type="entry name" value="RibonucZ/Hydroxyglut_hydro"/>
</dbReference>
<dbReference type="Pfam" id="PF12706">
    <property type="entry name" value="Lactamase_B_2"/>
    <property type="match status" value="1"/>
</dbReference>
<dbReference type="AlphaFoldDB" id="W4MFV4"/>
<dbReference type="CDD" id="cd07715">
    <property type="entry name" value="TaR3-like_MBL-fold"/>
    <property type="match status" value="1"/>
</dbReference>
<dbReference type="HOGENOM" id="CLU_031317_1_0_7"/>
<dbReference type="PANTHER" id="PTHR42663:SF4">
    <property type="entry name" value="SLL1036 PROTEIN"/>
    <property type="match status" value="1"/>
</dbReference>
<dbReference type="InterPro" id="IPR001279">
    <property type="entry name" value="Metallo-B-lactamas"/>
</dbReference>
<proteinExistence type="predicted"/>
<name>W4MFV4_9BACT</name>
<gene>
    <name evidence="2" type="ORF">ETSY2_00850</name>
</gene>
<dbReference type="Proteomes" id="UP000019140">
    <property type="component" value="Unassembled WGS sequence"/>
</dbReference>
<evidence type="ECO:0000259" key="1">
    <source>
        <dbReference type="SMART" id="SM00849"/>
    </source>
</evidence>
<dbReference type="SUPFAM" id="SSF56281">
    <property type="entry name" value="Metallo-hydrolase/oxidoreductase"/>
    <property type="match status" value="1"/>
</dbReference>